<reference evidence="2" key="1">
    <citation type="journal article" date="2019" name="Int. J. Syst. Evol. Microbiol.">
        <title>The Global Catalogue of Microorganisms (GCM) 10K type strain sequencing project: providing services to taxonomists for standard genome sequencing and annotation.</title>
        <authorList>
            <consortium name="The Broad Institute Genomics Platform"/>
            <consortium name="The Broad Institute Genome Sequencing Center for Infectious Disease"/>
            <person name="Wu L."/>
            <person name="Ma J."/>
        </authorList>
    </citation>
    <scope>NUCLEOTIDE SEQUENCE [LARGE SCALE GENOMIC DNA]</scope>
    <source>
        <strain evidence="2">CCUG 57263</strain>
    </source>
</reference>
<name>A0ABW3DF30_9BACL</name>
<dbReference type="Proteomes" id="UP001597120">
    <property type="component" value="Unassembled WGS sequence"/>
</dbReference>
<evidence type="ECO:0000313" key="1">
    <source>
        <dbReference type="EMBL" id="MFD0871936.1"/>
    </source>
</evidence>
<organism evidence="1 2">
    <name type="scientific">Paenibacillus residui</name>
    <dbReference type="NCBI Taxonomy" id="629724"/>
    <lineage>
        <taxon>Bacteria</taxon>
        <taxon>Bacillati</taxon>
        <taxon>Bacillota</taxon>
        <taxon>Bacilli</taxon>
        <taxon>Bacillales</taxon>
        <taxon>Paenibacillaceae</taxon>
        <taxon>Paenibacillus</taxon>
    </lineage>
</organism>
<accession>A0ABW3DF30</accession>
<sequence length="81" mass="9516">MRKRRAGFPFDNRLDADKVIRDIMENPAYPIASNIRNPVQRKMAFFDIQINSTGKPVTRQEIKKRLMINNSRITHTFSLLI</sequence>
<protein>
    <submittedName>
        <fullName evidence="1">Uncharacterized protein</fullName>
    </submittedName>
</protein>
<proteinExistence type="predicted"/>
<comment type="caution">
    <text evidence="1">The sequence shown here is derived from an EMBL/GenBank/DDBJ whole genome shotgun (WGS) entry which is preliminary data.</text>
</comment>
<evidence type="ECO:0000313" key="2">
    <source>
        <dbReference type="Proteomes" id="UP001597120"/>
    </source>
</evidence>
<gene>
    <name evidence="1" type="ORF">ACFQ03_22665</name>
</gene>
<keyword evidence="2" id="KW-1185">Reference proteome</keyword>
<dbReference type="RefSeq" id="WP_379291170.1">
    <property type="nucleotide sequence ID" value="NZ_JBHTIU010000094.1"/>
</dbReference>
<dbReference type="EMBL" id="JBHTIU010000094">
    <property type="protein sequence ID" value="MFD0871936.1"/>
    <property type="molecule type" value="Genomic_DNA"/>
</dbReference>